<evidence type="ECO:0000256" key="8">
    <source>
        <dbReference type="ARBA" id="ARBA00049244"/>
    </source>
</evidence>
<organism evidence="11 12">
    <name type="scientific">Sulfoacidibacillus ferrooxidans</name>
    <dbReference type="NCBI Taxonomy" id="2005001"/>
    <lineage>
        <taxon>Bacteria</taxon>
        <taxon>Bacillati</taxon>
        <taxon>Bacillota</taxon>
        <taxon>Bacilli</taxon>
        <taxon>Bacillales</taxon>
        <taxon>Alicyclobacillaceae</taxon>
        <taxon>Sulfoacidibacillus</taxon>
    </lineage>
</organism>
<evidence type="ECO:0000256" key="5">
    <source>
        <dbReference type="ARBA" id="ARBA00022705"/>
    </source>
</evidence>
<dbReference type="InterPro" id="IPR027417">
    <property type="entry name" value="P-loop_NTPase"/>
</dbReference>
<dbReference type="GO" id="GO:0003887">
    <property type="term" value="F:DNA-directed DNA polymerase activity"/>
    <property type="evidence" value="ECO:0007669"/>
    <property type="project" value="UniProtKB-KW"/>
</dbReference>
<dbReference type="PANTHER" id="PTHR34388:SF1">
    <property type="entry name" value="DNA POLYMERASE III SUBUNIT DELTA"/>
    <property type="match status" value="1"/>
</dbReference>
<dbReference type="Proteomes" id="UP001139263">
    <property type="component" value="Unassembled WGS sequence"/>
</dbReference>
<sequence>MESSFYEALQTVRKGVYGGVYVLLGEADGFTSQWFAKTCREAMQQGQPTDSEQVDVVKYSLQTEPLAQIVSELTDGGLFGSRFVALCSDFDVLTTTYKTKGDDTHLIEVIEWLMEHPLEAPLILLTAAEKLDERKKLTKKLRASKQITTIDTRKHTSKEWVELARLLLGGRSLLTSSQIELVIAKTGHSLGLLAKEFEKMETYAGDRTSLSTEEVNDLVGDSKQVDVFEVVRHFIEGRYALSSSLYNKLEDRSLFAFLALLVRQYRLIARVSESMHLGAGRDQDLAVKLGVHPYALKVAREQARVISADTAKQEIEAIALLEYQVKSGGLAEHVALDLLFLRHLATSTA</sequence>
<dbReference type="EC" id="2.7.7.7" evidence="1"/>
<dbReference type="InterPro" id="IPR008921">
    <property type="entry name" value="DNA_pol3_clamp-load_cplx_C"/>
</dbReference>
<comment type="caution">
    <text evidence="11">The sequence shown here is derived from an EMBL/GenBank/DDBJ whole genome shotgun (WGS) entry which is preliminary data.</text>
</comment>
<evidence type="ECO:0000256" key="7">
    <source>
        <dbReference type="ARBA" id="ARBA00034754"/>
    </source>
</evidence>
<keyword evidence="5" id="KW-0235">DNA replication</keyword>
<proteinExistence type="inferred from homology"/>
<evidence type="ECO:0000256" key="3">
    <source>
        <dbReference type="ARBA" id="ARBA00022679"/>
    </source>
</evidence>
<keyword evidence="4" id="KW-0548">Nucleotidyltransferase</keyword>
<dbReference type="InterPro" id="IPR048466">
    <property type="entry name" value="DNA_pol3_delta-like_C"/>
</dbReference>
<evidence type="ECO:0000313" key="12">
    <source>
        <dbReference type="Proteomes" id="UP001139263"/>
    </source>
</evidence>
<keyword evidence="12" id="KW-1185">Reference proteome</keyword>
<dbReference type="SUPFAM" id="SSF48019">
    <property type="entry name" value="post-AAA+ oligomerization domain-like"/>
    <property type="match status" value="1"/>
</dbReference>
<accession>A0A9X1V653</accession>
<protein>
    <recommendedName>
        <fullName evidence="2">DNA polymerase III subunit delta</fullName>
        <ecNumber evidence="1">2.7.7.7</ecNumber>
    </recommendedName>
</protein>
<keyword evidence="3" id="KW-0808">Transferase</keyword>
<dbReference type="GO" id="GO:0009360">
    <property type="term" value="C:DNA polymerase III complex"/>
    <property type="evidence" value="ECO:0007669"/>
    <property type="project" value="InterPro"/>
</dbReference>
<dbReference type="Gene3D" id="1.20.272.10">
    <property type="match status" value="1"/>
</dbReference>
<dbReference type="Pfam" id="PF06144">
    <property type="entry name" value="DNA_pol3_delta"/>
    <property type="match status" value="1"/>
</dbReference>
<evidence type="ECO:0000256" key="4">
    <source>
        <dbReference type="ARBA" id="ARBA00022695"/>
    </source>
</evidence>
<gene>
    <name evidence="11" type="primary">yqeN</name>
    <name evidence="11" type="ORF">MM817_00152</name>
</gene>
<dbReference type="RefSeq" id="WP_241711532.1">
    <property type="nucleotide sequence ID" value="NZ_JALBUF010000001.1"/>
</dbReference>
<dbReference type="EMBL" id="JALBUF010000001">
    <property type="protein sequence ID" value="MCI0181905.1"/>
    <property type="molecule type" value="Genomic_DNA"/>
</dbReference>
<evidence type="ECO:0000313" key="11">
    <source>
        <dbReference type="EMBL" id="MCI0181905.1"/>
    </source>
</evidence>
<comment type="similarity">
    <text evidence="7">Belongs to the DNA polymerase HolA subunit family.</text>
</comment>
<dbReference type="GO" id="GO:0006261">
    <property type="term" value="P:DNA-templated DNA replication"/>
    <property type="evidence" value="ECO:0007669"/>
    <property type="project" value="TreeGrafter"/>
</dbReference>
<evidence type="ECO:0000256" key="6">
    <source>
        <dbReference type="ARBA" id="ARBA00022932"/>
    </source>
</evidence>
<dbReference type="AlphaFoldDB" id="A0A9X1V653"/>
<keyword evidence="6" id="KW-0239">DNA-directed DNA polymerase</keyword>
<dbReference type="GO" id="GO:0003677">
    <property type="term" value="F:DNA binding"/>
    <property type="evidence" value="ECO:0007669"/>
    <property type="project" value="InterPro"/>
</dbReference>
<evidence type="ECO:0000256" key="1">
    <source>
        <dbReference type="ARBA" id="ARBA00012417"/>
    </source>
</evidence>
<evidence type="ECO:0000259" key="10">
    <source>
        <dbReference type="Pfam" id="PF21694"/>
    </source>
</evidence>
<dbReference type="NCBIfam" id="TIGR01128">
    <property type="entry name" value="holA"/>
    <property type="match status" value="1"/>
</dbReference>
<dbReference type="InterPro" id="IPR005790">
    <property type="entry name" value="DNA_polIII_delta"/>
</dbReference>
<evidence type="ECO:0000256" key="2">
    <source>
        <dbReference type="ARBA" id="ARBA00017703"/>
    </source>
</evidence>
<comment type="catalytic activity">
    <reaction evidence="8">
        <text>DNA(n) + a 2'-deoxyribonucleoside 5'-triphosphate = DNA(n+1) + diphosphate</text>
        <dbReference type="Rhea" id="RHEA:22508"/>
        <dbReference type="Rhea" id="RHEA-COMP:17339"/>
        <dbReference type="Rhea" id="RHEA-COMP:17340"/>
        <dbReference type="ChEBI" id="CHEBI:33019"/>
        <dbReference type="ChEBI" id="CHEBI:61560"/>
        <dbReference type="ChEBI" id="CHEBI:173112"/>
        <dbReference type="EC" id="2.7.7.7"/>
    </reaction>
</comment>
<feature type="domain" description="DNA polymerase III delta subunit-like C-terminal" evidence="10">
    <location>
        <begin position="226"/>
        <end position="342"/>
    </location>
</feature>
<dbReference type="Gene3D" id="3.40.50.300">
    <property type="entry name" value="P-loop containing nucleotide triphosphate hydrolases"/>
    <property type="match status" value="1"/>
</dbReference>
<dbReference type="InterPro" id="IPR010372">
    <property type="entry name" value="DNA_pol3_delta_N"/>
</dbReference>
<dbReference type="PANTHER" id="PTHR34388">
    <property type="entry name" value="DNA POLYMERASE III SUBUNIT DELTA"/>
    <property type="match status" value="1"/>
</dbReference>
<dbReference type="Pfam" id="PF21694">
    <property type="entry name" value="DNA_pol3_delta_C"/>
    <property type="match status" value="1"/>
</dbReference>
<name>A0A9X1V653_9BACL</name>
<feature type="domain" description="DNA polymerase III delta N-terminal" evidence="9">
    <location>
        <begin position="44"/>
        <end position="144"/>
    </location>
</feature>
<reference evidence="11" key="1">
    <citation type="submission" date="2022-03" db="EMBL/GenBank/DDBJ databases">
        <title>Draft Genome Sequence of Firmicute Strain S0AB, a Heterotrophic Iron/Sulfur-Oxidizing Extreme Acidophile.</title>
        <authorList>
            <person name="Vergara E."/>
            <person name="Pakostova E."/>
            <person name="Johnson D.B."/>
            <person name="Holmes D.S."/>
        </authorList>
    </citation>
    <scope>NUCLEOTIDE SEQUENCE</scope>
    <source>
        <strain evidence="11">S0AB</strain>
    </source>
</reference>
<evidence type="ECO:0000259" key="9">
    <source>
        <dbReference type="Pfam" id="PF06144"/>
    </source>
</evidence>